<dbReference type="InterPro" id="IPR049712">
    <property type="entry name" value="Poly_export"/>
</dbReference>
<dbReference type="InterPro" id="IPR019554">
    <property type="entry name" value="Soluble_ligand-bd"/>
</dbReference>
<feature type="signal peptide" evidence="1">
    <location>
        <begin position="1"/>
        <end position="21"/>
    </location>
</feature>
<feature type="chain" id="PRO_5012556205" evidence="1">
    <location>
        <begin position="22"/>
        <end position="307"/>
    </location>
</feature>
<dbReference type="PANTHER" id="PTHR33619">
    <property type="entry name" value="POLYSACCHARIDE EXPORT PROTEIN GFCE-RELATED"/>
    <property type="match status" value="1"/>
</dbReference>
<name>A0A225E013_9BACT</name>
<comment type="caution">
    <text evidence="3">The sequence shown here is derived from an EMBL/GenBank/DDBJ whole genome shotgun (WGS) entry which is preliminary data.</text>
</comment>
<keyword evidence="1" id="KW-0732">Signal</keyword>
<gene>
    <name evidence="3" type="ORF">FRUB_00262</name>
</gene>
<keyword evidence="4" id="KW-1185">Reference proteome</keyword>
<evidence type="ECO:0000313" key="3">
    <source>
        <dbReference type="EMBL" id="OWK46563.1"/>
    </source>
</evidence>
<dbReference type="GO" id="GO:0015159">
    <property type="term" value="F:polysaccharide transmembrane transporter activity"/>
    <property type="evidence" value="ECO:0007669"/>
    <property type="project" value="InterPro"/>
</dbReference>
<dbReference type="EMBL" id="NIDE01000001">
    <property type="protein sequence ID" value="OWK46563.1"/>
    <property type="molecule type" value="Genomic_DNA"/>
</dbReference>
<protein>
    <submittedName>
        <fullName evidence="3">Polysaccharide export protein</fullName>
    </submittedName>
</protein>
<sequence>MKAFARLLPAAVFLAALSTTGCGSSLGQSFGLSAPQHKLLDEAKQFRAVQPPVAPRELAKSLHNTYIVEAGDVLLVQPVEFDAPIRLGGDQTVFSDGTIDLGKYGRPVVAGKTLPVIQGEIQQIIREKEKAQPKDKADADPMTFAITVRLVNRVSKVYYVLGEVNAPGAFPINGRETVLDAIIAAGGLTRQASEKNIIVSRPTQPDGCRIVFPVCYPQIVQLGDTTTNYQLLPGDRVFVPGRSFTEDLCQSKKKDCPPCNQRQIPCNGPSCGAAGAGYALPGTPDAVPTTAPGVLPVAPAPAPVVGK</sequence>
<dbReference type="AlphaFoldDB" id="A0A225E013"/>
<dbReference type="PANTHER" id="PTHR33619:SF3">
    <property type="entry name" value="POLYSACCHARIDE EXPORT PROTEIN GFCE-RELATED"/>
    <property type="match status" value="1"/>
</dbReference>
<reference evidence="4" key="1">
    <citation type="submission" date="2017-06" db="EMBL/GenBank/DDBJ databases">
        <title>Genome analysis of Fimbriiglobus ruber SP5, the first member of the order Planctomycetales with confirmed chitinolytic capability.</title>
        <authorList>
            <person name="Ravin N.V."/>
            <person name="Rakitin A.L."/>
            <person name="Ivanova A.A."/>
            <person name="Beletsky A.V."/>
            <person name="Kulichevskaya I.S."/>
            <person name="Mardanov A.V."/>
            <person name="Dedysh S.N."/>
        </authorList>
    </citation>
    <scope>NUCLEOTIDE SEQUENCE [LARGE SCALE GENOMIC DNA]</scope>
    <source>
        <strain evidence="4">SP5</strain>
    </source>
</reference>
<proteinExistence type="predicted"/>
<organism evidence="3 4">
    <name type="scientific">Fimbriiglobus ruber</name>
    <dbReference type="NCBI Taxonomy" id="1908690"/>
    <lineage>
        <taxon>Bacteria</taxon>
        <taxon>Pseudomonadati</taxon>
        <taxon>Planctomycetota</taxon>
        <taxon>Planctomycetia</taxon>
        <taxon>Gemmatales</taxon>
        <taxon>Gemmataceae</taxon>
        <taxon>Fimbriiglobus</taxon>
    </lineage>
</organism>
<dbReference type="RefSeq" id="WP_161967135.1">
    <property type="nucleotide sequence ID" value="NZ_NIDE01000001.1"/>
</dbReference>
<accession>A0A225E013</accession>
<dbReference type="Gene3D" id="3.10.560.10">
    <property type="entry name" value="Outer membrane lipoprotein wza domain like"/>
    <property type="match status" value="1"/>
</dbReference>
<evidence type="ECO:0000313" key="4">
    <source>
        <dbReference type="Proteomes" id="UP000214646"/>
    </source>
</evidence>
<dbReference type="Pfam" id="PF10531">
    <property type="entry name" value="SLBB"/>
    <property type="match status" value="1"/>
</dbReference>
<dbReference type="OrthoDB" id="279464at2"/>
<feature type="domain" description="Soluble ligand binding" evidence="2">
    <location>
        <begin position="157"/>
        <end position="212"/>
    </location>
</feature>
<dbReference type="Proteomes" id="UP000214646">
    <property type="component" value="Unassembled WGS sequence"/>
</dbReference>
<evidence type="ECO:0000256" key="1">
    <source>
        <dbReference type="SAM" id="SignalP"/>
    </source>
</evidence>
<evidence type="ECO:0000259" key="2">
    <source>
        <dbReference type="Pfam" id="PF10531"/>
    </source>
</evidence>
<dbReference type="PROSITE" id="PS51257">
    <property type="entry name" value="PROKAR_LIPOPROTEIN"/>
    <property type="match status" value="1"/>
</dbReference>